<feature type="compositionally biased region" description="Pro residues" evidence="1">
    <location>
        <begin position="423"/>
        <end position="442"/>
    </location>
</feature>
<dbReference type="SUPFAM" id="SSF103657">
    <property type="entry name" value="BAR/IMD domain-like"/>
    <property type="match status" value="1"/>
</dbReference>
<evidence type="ECO:0000313" key="3">
    <source>
        <dbReference type="Proteomes" id="UP000011083"/>
    </source>
</evidence>
<dbReference type="KEGG" id="acan:ACA1_089260"/>
<name>L8GVQ8_ACACF</name>
<dbReference type="Proteomes" id="UP000011083">
    <property type="component" value="Unassembled WGS sequence"/>
</dbReference>
<feature type="compositionally biased region" description="Low complexity" evidence="1">
    <location>
        <begin position="443"/>
        <end position="454"/>
    </location>
</feature>
<feature type="compositionally biased region" description="Low complexity" evidence="1">
    <location>
        <begin position="396"/>
        <end position="405"/>
    </location>
</feature>
<dbReference type="CDD" id="cd07307">
    <property type="entry name" value="BAR"/>
    <property type="match status" value="1"/>
</dbReference>
<feature type="compositionally biased region" description="Low complexity" evidence="1">
    <location>
        <begin position="473"/>
        <end position="491"/>
    </location>
</feature>
<feature type="compositionally biased region" description="Pro residues" evidence="1">
    <location>
        <begin position="455"/>
        <end position="472"/>
    </location>
</feature>
<proteinExistence type="predicted"/>
<evidence type="ECO:0000256" key="1">
    <source>
        <dbReference type="SAM" id="MobiDB-lite"/>
    </source>
</evidence>
<dbReference type="Gene3D" id="1.20.1270.60">
    <property type="entry name" value="Arfaptin homology (AH) domain/BAR domain"/>
    <property type="match status" value="1"/>
</dbReference>
<keyword evidence="3" id="KW-1185">Reference proteome</keyword>
<dbReference type="GeneID" id="14917425"/>
<dbReference type="OMA" id="QANESWA"/>
<feature type="compositionally biased region" description="Basic and acidic residues" evidence="1">
    <location>
        <begin position="259"/>
        <end position="271"/>
    </location>
</feature>
<dbReference type="VEuPathDB" id="AmoebaDB:ACA1_089260"/>
<dbReference type="AlphaFoldDB" id="L8GVQ8"/>
<dbReference type="EMBL" id="KB007985">
    <property type="protein sequence ID" value="ELR16678.1"/>
    <property type="molecule type" value="Genomic_DNA"/>
</dbReference>
<gene>
    <name evidence="2" type="ORF">ACA1_089260</name>
</gene>
<accession>L8GVQ8</accession>
<organism evidence="2 3">
    <name type="scientific">Acanthamoeba castellanii (strain ATCC 30010 / Neff)</name>
    <dbReference type="NCBI Taxonomy" id="1257118"/>
    <lineage>
        <taxon>Eukaryota</taxon>
        <taxon>Amoebozoa</taxon>
        <taxon>Discosea</taxon>
        <taxon>Longamoebia</taxon>
        <taxon>Centramoebida</taxon>
        <taxon>Acanthamoebidae</taxon>
        <taxon>Acanthamoeba</taxon>
    </lineage>
</organism>
<feature type="compositionally biased region" description="Pro residues" evidence="1">
    <location>
        <begin position="324"/>
        <end position="334"/>
    </location>
</feature>
<dbReference type="STRING" id="1257118.L8GVQ8"/>
<protein>
    <recommendedName>
        <fullName evidence="4">BAR domain-containing protein</fullName>
    </recommendedName>
</protein>
<feature type="region of interest" description="Disordered" evidence="1">
    <location>
        <begin position="355"/>
        <end position="501"/>
    </location>
</feature>
<evidence type="ECO:0000313" key="2">
    <source>
        <dbReference type="EMBL" id="ELR16678.1"/>
    </source>
</evidence>
<dbReference type="InterPro" id="IPR027267">
    <property type="entry name" value="AH/BAR_dom_sf"/>
</dbReference>
<dbReference type="RefSeq" id="XP_004338691.1">
    <property type="nucleotide sequence ID" value="XM_004338643.1"/>
</dbReference>
<reference evidence="2 3" key="1">
    <citation type="journal article" date="2013" name="Genome Biol.">
        <title>Genome of Acanthamoeba castellanii highlights extensive lateral gene transfer and early evolution of tyrosine kinase signaling.</title>
        <authorList>
            <person name="Clarke M."/>
            <person name="Lohan A.J."/>
            <person name="Liu B."/>
            <person name="Lagkouvardos I."/>
            <person name="Roy S."/>
            <person name="Zafar N."/>
            <person name="Bertelli C."/>
            <person name="Schilde C."/>
            <person name="Kianianmomeni A."/>
            <person name="Burglin T.R."/>
            <person name="Frech C."/>
            <person name="Turcotte B."/>
            <person name="Kopec K.O."/>
            <person name="Synnott J.M."/>
            <person name="Choo C."/>
            <person name="Paponov I."/>
            <person name="Finkler A."/>
            <person name="Soon Heng Tan C."/>
            <person name="Hutchins A.P."/>
            <person name="Weinmeier T."/>
            <person name="Rattei T."/>
            <person name="Chu J.S."/>
            <person name="Gimenez G."/>
            <person name="Irimia M."/>
            <person name="Rigden D.J."/>
            <person name="Fitzpatrick D.A."/>
            <person name="Lorenzo-Morales J."/>
            <person name="Bateman A."/>
            <person name="Chiu C.H."/>
            <person name="Tang P."/>
            <person name="Hegemann P."/>
            <person name="Fromm H."/>
            <person name="Raoult D."/>
            <person name="Greub G."/>
            <person name="Miranda-Saavedra D."/>
            <person name="Chen N."/>
            <person name="Nash P."/>
            <person name="Ginger M.L."/>
            <person name="Horn M."/>
            <person name="Schaap P."/>
            <person name="Caler L."/>
            <person name="Loftus B."/>
        </authorList>
    </citation>
    <scope>NUCLEOTIDE SEQUENCE [LARGE SCALE GENOMIC DNA]</scope>
    <source>
        <strain evidence="2 3">Neff</strain>
    </source>
</reference>
<evidence type="ECO:0008006" key="4">
    <source>
        <dbReference type="Google" id="ProtNLM"/>
    </source>
</evidence>
<feature type="compositionally biased region" description="Low complexity" evidence="1">
    <location>
        <begin position="272"/>
        <end position="296"/>
    </location>
</feature>
<sequence>MDRIKNSVKHIAAISKDPEFDTYRDKLEVQIKQVDQMQKCLGSFYTSLLGLAQSTLEMGESLETFYGDGNGREVAAKFLLTQLKLKMCSEDLSEGTQQANESWAQYRERLVGMRGKVAVRDEMVGTLHKASILVEKRRRKYEASKDRKLERLAKFDQTVAARDALRAEFEEKNADLKLELMDLDLNRALHVESIVKKMMDDQMEFLAHVSEGCELLDQATAIKTVRVIPVPTPLAIDANKKSEDDEREQISSGGLYVAKEPRSPSIARHDPLSPSSPTTPLSGSGSSHPLSLSTGSAPPVPMKPKRTGPEPIAEPQRRGSACPKPLPRLPPVPSPASGGAATLVVEPEPILVPVQAPDQHLADPIVTTPSLSSSSDPFASHHAPRAAISPTPGRKALPGLPSLPEASPPEPGLSGSGSARRPGGPPPAMGSKPLPPAKPQPSPQGLSGSGSKILPVPPPKPSALSPAAPPATTPDIAPVATPAPVAAAPTPFDDNTILFLG</sequence>
<feature type="compositionally biased region" description="Low complexity" evidence="1">
    <location>
        <begin position="412"/>
        <end position="422"/>
    </location>
</feature>
<feature type="region of interest" description="Disordered" evidence="1">
    <location>
        <begin position="238"/>
        <end position="341"/>
    </location>
</feature>